<accession>A0ABT7B612</accession>
<feature type="region of interest" description="Disordered" evidence="3">
    <location>
        <begin position="288"/>
        <end position="307"/>
    </location>
</feature>
<evidence type="ECO:0000256" key="2">
    <source>
        <dbReference type="ARBA" id="ARBA00022738"/>
    </source>
</evidence>
<keyword evidence="2" id="KW-0605">Phycobilisome</keyword>
<evidence type="ECO:0000313" key="4">
    <source>
        <dbReference type="EMBL" id="MDJ1174262.1"/>
    </source>
</evidence>
<dbReference type="EMBL" id="JAQOSO010000051">
    <property type="protein sequence ID" value="MDJ1174262.1"/>
    <property type="molecule type" value="Genomic_DNA"/>
</dbReference>
<evidence type="ECO:0008006" key="6">
    <source>
        <dbReference type="Google" id="ProtNLM"/>
    </source>
</evidence>
<dbReference type="SUPFAM" id="SSF48371">
    <property type="entry name" value="ARM repeat"/>
    <property type="match status" value="2"/>
</dbReference>
<dbReference type="Gene3D" id="1.25.10.10">
    <property type="entry name" value="Leucine-rich Repeat Variant"/>
    <property type="match status" value="2"/>
</dbReference>
<dbReference type="RefSeq" id="WP_283766593.1">
    <property type="nucleotide sequence ID" value="NZ_JAQOSO010000051.1"/>
</dbReference>
<dbReference type="Proteomes" id="UP001235849">
    <property type="component" value="Unassembled WGS sequence"/>
</dbReference>
<gene>
    <name evidence="4" type="ORF">PMG25_09165</name>
</gene>
<dbReference type="InterPro" id="IPR016024">
    <property type="entry name" value="ARM-type_fold"/>
</dbReference>
<reference evidence="4 5" key="1">
    <citation type="submission" date="2023-01" db="EMBL/GenBank/DDBJ databases">
        <title>Novel diversity within Roseofilum (Cyanobacteria; Desertifilaceae) from marine benthic mats with descriptions of four novel species.</title>
        <authorList>
            <person name="Wang Y."/>
            <person name="Berthold D.E."/>
            <person name="Hu J."/>
            <person name="Lefler F.W."/>
            <person name="Laughinghouse H.D. IV."/>
        </authorList>
    </citation>
    <scope>NUCLEOTIDE SEQUENCE [LARGE SCALE GENOMIC DNA]</scope>
    <source>
        <strain evidence="4 5">BLCC-M114</strain>
    </source>
</reference>
<dbReference type="Pfam" id="PF01816">
    <property type="entry name" value="LRV"/>
    <property type="match status" value="1"/>
</dbReference>
<proteinExistence type="predicted"/>
<sequence length="307" mass="34018">MELIELQNSIFYATEYEQANDPNTDPKVLRSLASHDDPKVRALVTSNPNTPSDVLFELGVAFPERLLNNPIFSLLSLENPYFIADLSLQTQLSLCTLESYYPYLQNALDQISSHHIKGSIAENPDTAITILELMATDGSDFIREQVAKNPNTPPSTLEKLAQDSKDSIKVAVAKNLKTPVAILEKLAQDSEDSIKVAVAENPNTPPSTLKKLERECAVVLALLQCPELPESVLTEIAHSPHFQVRWYLAGYPHCPKPILAQLSEDPNFSVRWVLAAHPDLPESLLQKLANDPESDVRHAAQKRLSTP</sequence>
<evidence type="ECO:0000313" key="5">
    <source>
        <dbReference type="Proteomes" id="UP001235849"/>
    </source>
</evidence>
<evidence type="ECO:0000256" key="3">
    <source>
        <dbReference type="SAM" id="MobiDB-lite"/>
    </source>
</evidence>
<dbReference type="InterPro" id="IPR004830">
    <property type="entry name" value="LRR_variant"/>
</dbReference>
<comment type="caution">
    <text evidence="4">The sequence shown here is derived from an EMBL/GenBank/DDBJ whole genome shotgun (WGS) entry which is preliminary data.</text>
</comment>
<dbReference type="InterPro" id="IPR011989">
    <property type="entry name" value="ARM-like"/>
</dbReference>
<evidence type="ECO:0000256" key="1">
    <source>
        <dbReference type="ARBA" id="ARBA00022549"/>
    </source>
</evidence>
<keyword evidence="5" id="KW-1185">Reference proteome</keyword>
<keyword evidence="1" id="KW-0042">Antenna complex</keyword>
<organism evidence="4 5">
    <name type="scientific">Roseofilum capinflatum BLCC-M114</name>
    <dbReference type="NCBI Taxonomy" id="3022440"/>
    <lineage>
        <taxon>Bacteria</taxon>
        <taxon>Bacillati</taxon>
        <taxon>Cyanobacteriota</taxon>
        <taxon>Cyanophyceae</taxon>
        <taxon>Desertifilales</taxon>
        <taxon>Desertifilaceae</taxon>
        <taxon>Roseofilum</taxon>
        <taxon>Roseofilum capinflatum</taxon>
    </lineage>
</organism>
<name>A0ABT7B612_9CYAN</name>
<protein>
    <recommendedName>
        <fullName evidence="6">Leucine rich repeat variant</fullName>
    </recommendedName>
</protein>